<reference evidence="2 4" key="1">
    <citation type="submission" date="2015-10" db="EMBL/GenBank/DDBJ databases">
        <title>Draft genome sequence of Salegentibacter salinarum KCTC 12975.</title>
        <authorList>
            <person name="Lin W."/>
            <person name="Zheng Q."/>
        </authorList>
    </citation>
    <scope>NUCLEOTIDE SEQUENCE [LARGE SCALE GENOMIC DNA]</scope>
    <source>
        <strain evidence="2 4">KCTC 12974</strain>
    </source>
</reference>
<dbReference type="Proteomes" id="UP000232533">
    <property type="component" value="Unassembled WGS sequence"/>
</dbReference>
<dbReference type="AlphaFoldDB" id="A0A2N0TVZ6"/>
<dbReference type="EMBL" id="LKTR01000019">
    <property type="protein sequence ID" value="PKD18913.1"/>
    <property type="molecule type" value="Genomic_DNA"/>
</dbReference>
<accession>A0A2N0TVZ6</accession>
<evidence type="ECO:0000313" key="1">
    <source>
        <dbReference type="EMBL" id="OEY72616.1"/>
    </source>
</evidence>
<dbReference type="EMBL" id="MJBR01000016">
    <property type="protein sequence ID" value="OEY72616.1"/>
    <property type="molecule type" value="Genomic_DNA"/>
</dbReference>
<reference evidence="1 3" key="2">
    <citation type="submission" date="2016-09" db="EMBL/GenBank/DDBJ databases">
        <title>Genome Sequence of Salegentibacter salarius,Isolated from a Marine Solar Saltern of the Yellow Sea in South Korea.</title>
        <authorList>
            <person name="Zheng Q."/>
            <person name="Liu Y."/>
        </authorList>
    </citation>
    <scope>NUCLEOTIDE SEQUENCE [LARGE SCALE GENOMIC DNA]</scope>
    <source>
        <strain evidence="1 3">KCTC 12974</strain>
    </source>
</reference>
<evidence type="ECO:0000313" key="3">
    <source>
        <dbReference type="Proteomes" id="UP000176009"/>
    </source>
</evidence>
<sequence length="170" mass="19169">MLFFNGISAQESGELNNNAANSTSNFYTTQLKTQNSYDGLGYYKLYNNTLNYTIDRLSITLGAGFLEQNTIYNSNAPGFYGSFSTNVEYKINNRFSFYLFGRYLTPSFNNEERFNNPHMEFIFPQSEVGAGLRGNFNNVNIDVGASTILDTQLNQPMPTTILRSKVSIGF</sequence>
<organism evidence="2 4">
    <name type="scientific">Salegentibacter salarius</name>
    <dbReference type="NCBI Taxonomy" id="435906"/>
    <lineage>
        <taxon>Bacteria</taxon>
        <taxon>Pseudomonadati</taxon>
        <taxon>Bacteroidota</taxon>
        <taxon>Flavobacteriia</taxon>
        <taxon>Flavobacteriales</taxon>
        <taxon>Flavobacteriaceae</taxon>
        <taxon>Salegentibacter</taxon>
    </lineage>
</organism>
<evidence type="ECO:0000313" key="2">
    <source>
        <dbReference type="EMBL" id="PKD18913.1"/>
    </source>
</evidence>
<evidence type="ECO:0000313" key="4">
    <source>
        <dbReference type="Proteomes" id="UP000232533"/>
    </source>
</evidence>
<name>A0A2N0TVZ6_9FLAO</name>
<gene>
    <name evidence="2" type="ORF">APR40_11945</name>
    <name evidence="1" type="ORF">BHS39_11970</name>
</gene>
<protein>
    <recommendedName>
        <fullName evidence="5">Outer membrane protein beta-barrel domain-containing protein</fullName>
    </recommendedName>
</protein>
<dbReference type="Proteomes" id="UP000176009">
    <property type="component" value="Unassembled WGS sequence"/>
</dbReference>
<evidence type="ECO:0008006" key="5">
    <source>
        <dbReference type="Google" id="ProtNLM"/>
    </source>
</evidence>
<comment type="caution">
    <text evidence="2">The sequence shown here is derived from an EMBL/GenBank/DDBJ whole genome shotgun (WGS) entry which is preliminary data.</text>
</comment>
<proteinExistence type="predicted"/>
<keyword evidence="3" id="KW-1185">Reference proteome</keyword>